<evidence type="ECO:0000256" key="6">
    <source>
        <dbReference type="ARBA" id="ARBA00023180"/>
    </source>
</evidence>
<keyword evidence="8" id="KW-0808">Transferase</keyword>
<evidence type="ECO:0000256" key="4">
    <source>
        <dbReference type="ARBA" id="ARBA00022989"/>
    </source>
</evidence>
<name>A0A4P9XYI2_9FUNG</name>
<keyword evidence="6" id="KW-0325">Glycoprotein</keyword>
<feature type="compositionally biased region" description="Basic and acidic residues" evidence="7">
    <location>
        <begin position="349"/>
        <end position="367"/>
    </location>
</feature>
<dbReference type="AlphaFoldDB" id="A0A4P9XYI2"/>
<keyword evidence="9" id="KW-1185">Reference proteome</keyword>
<dbReference type="Pfam" id="PF13896">
    <property type="entry name" value="Glyco_transf_49"/>
    <property type="match status" value="1"/>
</dbReference>
<gene>
    <name evidence="8" type="ORF">BJ684DRAFT_21941</name>
</gene>
<reference evidence="9" key="1">
    <citation type="journal article" date="2018" name="Nat. Microbiol.">
        <title>Leveraging single-cell genomics to expand the fungal tree of life.</title>
        <authorList>
            <person name="Ahrendt S.R."/>
            <person name="Quandt C.A."/>
            <person name="Ciobanu D."/>
            <person name="Clum A."/>
            <person name="Salamov A."/>
            <person name="Andreopoulos B."/>
            <person name="Cheng J.F."/>
            <person name="Woyke T."/>
            <person name="Pelin A."/>
            <person name="Henrissat B."/>
            <person name="Reynolds N.K."/>
            <person name="Benny G.L."/>
            <person name="Smith M.E."/>
            <person name="James T.Y."/>
            <person name="Grigoriev I.V."/>
        </authorList>
    </citation>
    <scope>NUCLEOTIDE SEQUENCE [LARGE SCALE GENOMIC DNA]</scope>
</reference>
<proteinExistence type="predicted"/>
<evidence type="ECO:0000256" key="5">
    <source>
        <dbReference type="ARBA" id="ARBA00023136"/>
    </source>
</evidence>
<sequence>MVSWEGSKDHGVYTKLGVHHILPEGVAREDLSSIMVQESILIALDQMKQCSDAPEDEGCQDDLTYIWRGEGRFPKESVTLATQFSVNRLERFERSIPLWPGAISVAIYLTQPEDAMILRRYLEDPVKGKLYRAFHLTIVQPRYESGPRPKHLSYPINHLRNLAVQAVTTTHHLLIDGDFSPDPGMYSFLHSQGMGKGRGPTLDPSFLDPTERNTAWVIPCVAIPLSYTGAPPGNVTHLRELFRGGNAYITDPRAGHGPTGTRLFLSPLLTMGSMRGTYEVCYESQWEPYYILPRDTGPLWDARFRDQGGDKQEHALVLNALGWRFRVLHDSFLYHIDHPQWRWPGGKDPNLEGHDQDEEKREVEGEGKEEWSYFNGFSQEIRRVFGETVKWPRACSQPLYVSSQVSVEGIGLL</sequence>
<dbReference type="GO" id="GO:0016020">
    <property type="term" value="C:membrane"/>
    <property type="evidence" value="ECO:0007669"/>
    <property type="project" value="UniProtKB-SubCell"/>
</dbReference>
<organism evidence="8 9">
    <name type="scientific">Piptocephalis cylindrospora</name>
    <dbReference type="NCBI Taxonomy" id="1907219"/>
    <lineage>
        <taxon>Eukaryota</taxon>
        <taxon>Fungi</taxon>
        <taxon>Fungi incertae sedis</taxon>
        <taxon>Zoopagomycota</taxon>
        <taxon>Zoopagomycotina</taxon>
        <taxon>Zoopagomycetes</taxon>
        <taxon>Zoopagales</taxon>
        <taxon>Piptocephalidaceae</taxon>
        <taxon>Piptocephalis</taxon>
    </lineage>
</organism>
<keyword evidence="5" id="KW-0472">Membrane</keyword>
<dbReference type="Proteomes" id="UP000267251">
    <property type="component" value="Unassembled WGS sequence"/>
</dbReference>
<keyword evidence="2" id="KW-0812">Transmembrane</keyword>
<feature type="region of interest" description="Disordered" evidence="7">
    <location>
        <begin position="346"/>
        <end position="367"/>
    </location>
</feature>
<comment type="subcellular location">
    <subcellularLocation>
        <location evidence="1">Membrane</location>
        <topology evidence="1">Single-pass type II membrane protein</topology>
    </subcellularLocation>
</comment>
<evidence type="ECO:0000313" key="9">
    <source>
        <dbReference type="Proteomes" id="UP000267251"/>
    </source>
</evidence>
<evidence type="ECO:0000313" key="8">
    <source>
        <dbReference type="EMBL" id="RKP11485.1"/>
    </source>
</evidence>
<dbReference type="GO" id="GO:0042285">
    <property type="term" value="F:xylosyltransferase activity"/>
    <property type="evidence" value="ECO:0007669"/>
    <property type="project" value="TreeGrafter"/>
</dbReference>
<dbReference type="GO" id="GO:0015020">
    <property type="term" value="F:glucuronosyltransferase activity"/>
    <property type="evidence" value="ECO:0007669"/>
    <property type="project" value="TreeGrafter"/>
</dbReference>
<evidence type="ECO:0000256" key="7">
    <source>
        <dbReference type="SAM" id="MobiDB-lite"/>
    </source>
</evidence>
<accession>A0A4P9XYI2</accession>
<dbReference type="InterPro" id="IPR051292">
    <property type="entry name" value="Xyl/GlcA_transferase"/>
</dbReference>
<evidence type="ECO:0000256" key="2">
    <source>
        <dbReference type="ARBA" id="ARBA00022692"/>
    </source>
</evidence>
<dbReference type="OrthoDB" id="411524at2759"/>
<protein>
    <submittedName>
        <fullName evidence="8">Glycosyl-transferase for dystroglycan-domain-containing protein</fullName>
    </submittedName>
</protein>
<keyword evidence="4" id="KW-1133">Transmembrane helix</keyword>
<evidence type="ECO:0000256" key="1">
    <source>
        <dbReference type="ARBA" id="ARBA00004606"/>
    </source>
</evidence>
<evidence type="ECO:0000256" key="3">
    <source>
        <dbReference type="ARBA" id="ARBA00022968"/>
    </source>
</evidence>
<dbReference type="PANTHER" id="PTHR12270:SF25">
    <property type="entry name" value="GLYCOSYLTRANSFERASE-LIKE PROTEIN LARGE"/>
    <property type="match status" value="1"/>
</dbReference>
<dbReference type="PANTHER" id="PTHR12270">
    <property type="entry name" value="GLYCOSYLTRANSFERASE-RELATED"/>
    <property type="match status" value="1"/>
</dbReference>
<dbReference type="GO" id="GO:0035269">
    <property type="term" value="P:protein O-linked glycosylation via mannose"/>
    <property type="evidence" value="ECO:0007669"/>
    <property type="project" value="TreeGrafter"/>
</dbReference>
<keyword evidence="3" id="KW-0735">Signal-anchor</keyword>
<dbReference type="EMBL" id="KZ988871">
    <property type="protein sequence ID" value="RKP11485.1"/>
    <property type="molecule type" value="Genomic_DNA"/>
</dbReference>